<proteinExistence type="predicted"/>
<feature type="compositionally biased region" description="Pro residues" evidence="1">
    <location>
        <begin position="86"/>
        <end position="98"/>
    </location>
</feature>
<accession>A0ABV0W7G8</accession>
<protein>
    <submittedName>
        <fullName evidence="2">Uncharacterized protein</fullName>
    </submittedName>
</protein>
<feature type="region of interest" description="Disordered" evidence="1">
    <location>
        <begin position="1"/>
        <end position="55"/>
    </location>
</feature>
<name>A0ABV0W7G8_9TELE</name>
<feature type="region of interest" description="Disordered" evidence="1">
    <location>
        <begin position="79"/>
        <end position="119"/>
    </location>
</feature>
<dbReference type="Proteomes" id="UP001444071">
    <property type="component" value="Unassembled WGS sequence"/>
</dbReference>
<gene>
    <name evidence="2" type="ORF">XENORESO_021336</name>
</gene>
<feature type="compositionally biased region" description="Low complexity" evidence="1">
    <location>
        <begin position="110"/>
        <end position="119"/>
    </location>
</feature>
<feature type="compositionally biased region" description="Polar residues" evidence="1">
    <location>
        <begin position="34"/>
        <end position="45"/>
    </location>
</feature>
<keyword evidence="3" id="KW-1185">Reference proteome</keyword>
<sequence length="155" mass="16438">MDSAIARETEGLNGSSSSAPLDFSRPTSSSSSSEDQQPVNLSEPPSQRPPLSASHLPITVSAAAAALLGALHPNAPEELRRKYPLAPKPPLAPHPALPLPHAHTPHTHNPHTGNTHPPLHTHAAELRLDRDGRDYGSKVKAHAATHLQNTNLDLP</sequence>
<evidence type="ECO:0000313" key="2">
    <source>
        <dbReference type="EMBL" id="MEQ2264882.1"/>
    </source>
</evidence>
<reference evidence="2 3" key="1">
    <citation type="submission" date="2021-06" db="EMBL/GenBank/DDBJ databases">
        <authorList>
            <person name="Palmer J.M."/>
        </authorList>
    </citation>
    <scope>NUCLEOTIDE SEQUENCE [LARGE SCALE GENOMIC DNA]</scope>
    <source>
        <strain evidence="2 3">XR_2019</strain>
        <tissue evidence="2">Muscle</tissue>
    </source>
</reference>
<organism evidence="2 3">
    <name type="scientific">Xenotaenia resolanae</name>
    <dbReference type="NCBI Taxonomy" id="208358"/>
    <lineage>
        <taxon>Eukaryota</taxon>
        <taxon>Metazoa</taxon>
        <taxon>Chordata</taxon>
        <taxon>Craniata</taxon>
        <taxon>Vertebrata</taxon>
        <taxon>Euteleostomi</taxon>
        <taxon>Actinopterygii</taxon>
        <taxon>Neopterygii</taxon>
        <taxon>Teleostei</taxon>
        <taxon>Neoteleostei</taxon>
        <taxon>Acanthomorphata</taxon>
        <taxon>Ovalentaria</taxon>
        <taxon>Atherinomorphae</taxon>
        <taxon>Cyprinodontiformes</taxon>
        <taxon>Goodeidae</taxon>
        <taxon>Xenotaenia</taxon>
    </lineage>
</organism>
<evidence type="ECO:0000256" key="1">
    <source>
        <dbReference type="SAM" id="MobiDB-lite"/>
    </source>
</evidence>
<dbReference type="EMBL" id="JAHRIM010030921">
    <property type="protein sequence ID" value="MEQ2264882.1"/>
    <property type="molecule type" value="Genomic_DNA"/>
</dbReference>
<evidence type="ECO:0000313" key="3">
    <source>
        <dbReference type="Proteomes" id="UP001444071"/>
    </source>
</evidence>
<feature type="compositionally biased region" description="Basic and acidic residues" evidence="1">
    <location>
        <begin position="1"/>
        <end position="10"/>
    </location>
</feature>
<comment type="caution">
    <text evidence="2">The sequence shown here is derived from an EMBL/GenBank/DDBJ whole genome shotgun (WGS) entry which is preliminary data.</text>
</comment>